<keyword evidence="2" id="KW-1185">Reference proteome</keyword>
<protein>
    <submittedName>
        <fullName evidence="1">Uncharacterized protein</fullName>
    </submittedName>
</protein>
<accession>A0A5J4JL05</accession>
<organism evidence="1 2">
    <name type="scientific">Weizmannia acidilactici</name>
    <dbReference type="NCBI Taxonomy" id="2607726"/>
    <lineage>
        <taxon>Bacteria</taxon>
        <taxon>Bacillati</taxon>
        <taxon>Bacillota</taxon>
        <taxon>Bacilli</taxon>
        <taxon>Bacillales</taxon>
        <taxon>Bacillaceae</taxon>
        <taxon>Heyndrickxia</taxon>
    </lineage>
</organism>
<comment type="caution">
    <text evidence="1">The sequence shown here is derived from an EMBL/GenBank/DDBJ whole genome shotgun (WGS) entry which is preliminary data.</text>
</comment>
<dbReference type="EMBL" id="BKZQ01000043">
    <property type="protein sequence ID" value="GER71310.1"/>
    <property type="molecule type" value="Genomic_DNA"/>
</dbReference>
<reference evidence="1 2" key="1">
    <citation type="submission" date="2019-09" db="EMBL/GenBank/DDBJ databases">
        <title>Draft genome sequence of Bacillus sp. JC-7.</title>
        <authorList>
            <person name="Tanaka N."/>
            <person name="Shiwa Y."/>
            <person name="Fujita N."/>
            <person name="Tanasupawat S."/>
        </authorList>
    </citation>
    <scope>NUCLEOTIDE SEQUENCE [LARGE SCALE GENOMIC DNA]</scope>
    <source>
        <strain evidence="1 2">JC-7</strain>
    </source>
</reference>
<evidence type="ECO:0000313" key="1">
    <source>
        <dbReference type="EMBL" id="GER71310.1"/>
    </source>
</evidence>
<name>A0A5J4JL05_9BACI</name>
<dbReference type="Proteomes" id="UP000391919">
    <property type="component" value="Unassembled WGS sequence"/>
</dbReference>
<sequence length="107" mass="12019">MIKVIDGKRYNTDTAEEVYSHYTGQYGDFDYRERTLYRTKAGAWFMYHAGGALTDMAVVVSGNDRTGSTAIEPVSDDQAYAFLEQHSDDEAALAALERYFGDRVQDA</sequence>
<dbReference type="AlphaFoldDB" id="A0A5J4JL05"/>
<evidence type="ECO:0000313" key="2">
    <source>
        <dbReference type="Proteomes" id="UP000391919"/>
    </source>
</evidence>
<gene>
    <name evidence="1" type="ORF">BpJC7_26130</name>
</gene>
<proteinExistence type="predicted"/>